<feature type="domain" description="Helicase ATP-binding" evidence="7">
    <location>
        <begin position="45"/>
        <end position="215"/>
    </location>
</feature>
<dbReference type="GO" id="GO:0003676">
    <property type="term" value="F:nucleic acid binding"/>
    <property type="evidence" value="ECO:0007669"/>
    <property type="project" value="InterPro"/>
</dbReference>
<name>A0AA88YEN3_PINIB</name>
<keyword evidence="10" id="KW-1185">Reference proteome</keyword>
<dbReference type="InterPro" id="IPR001650">
    <property type="entry name" value="Helicase_C-like"/>
</dbReference>
<keyword evidence="2" id="KW-0547">Nucleotide-binding</keyword>
<feature type="compositionally biased region" description="Acidic residues" evidence="6">
    <location>
        <begin position="910"/>
        <end position="920"/>
    </location>
</feature>
<sequence length="1077" mass="121334">MAADGSDWLTHFRLLLCNRCTEFHETLQEASTKGPLPNSYAGAPQYGGPPQYDLIVQAKSGTGKTCVFTVIALESIQVDTSALQVLVLAPTREIAIQIWDVIKSVGSAIPSLQCQTFIGGMPVQEDKLKLKRCHIAVGTPGRIKQMIESNIMKTESIRMFILDEADKLLEESFQEQINWIYSSLPDNKQMLALSATYPEYLAQHLTAYMRNPTFLRLNISDPALLGIKQFKKIVAFHPLPSKQFEYKMNAVVDILSSVNFQQCLMFSNLQTRAQNISHSLNSKGWPTAYIAGSHDQRDRNEAMAKLKTYKCRVLVSTDLTARGIDADKVNLVINLDVPKHHETYLHRIGRAGRFGSFGAAVTIVCVGQEEMDLYRTEQRCNTSIKDLPDPVPSTLTKSNFLVRLDDMVSTEKIYTDSTRLPSPTKGKKDEKHINLGGKERTIQAKEEHYVDNNFQHGPEIKMDKAEFHCNDSSHKDDKVEEKLLKDETIAVITRPQIGQSSLGAVVPASNNDENDFPSNSVGKVENNSVSEHKTVHSSGKDVHGSSAGLYIAETSVLKPASKDMAEKDSGIVTVHSEKANTKSKKSKQASPKEMSTRKIAKARRRFYPSVNDNSNSEGNVKVEAVGDNKKSGMSSHLELEVKDVMSLEKDVTAISLKECNDSVNETSTYVIQKAAKSLEAKNSPNGEAKRNGNRNLGMDNSPLSIQEVERARQNGYKLPSLGKMIGYEEICDSLPTEKYESGSGMDDQPSKELNVKDIFPSVVQMKSEEIQESILHVKNFLDQRQNKIKNTKICREVGIQTESAFEIQNSHNFTQKTLHDKCCETDQKESMGVDIEEIACSNVSSKKGQKSRNQSKACSYGHIMERNKGKTNTSTEKDSSKKCVENVVFHTDIDNAVIYSDESDNSSSNDDSENETDEESGQSRNRMSNRRIDYTEKNYFYEVDGPLEYDIHVNGNPQGRNTQNYQRSKRHGKHIQPSVRQPSNSRSCRRQFVEQSQSFYGQNPHFPWGSYLYPYGLQQYYRMPYLYHGMSCLPSSLSRSWVNRDLTQECSHNISKFKLIERSMKMQKDYIRNMLRH</sequence>
<dbReference type="PROSITE" id="PS00039">
    <property type="entry name" value="DEAD_ATP_HELICASE"/>
    <property type="match status" value="1"/>
</dbReference>
<feature type="region of interest" description="Disordered" evidence="6">
    <location>
        <begin position="578"/>
        <end position="598"/>
    </location>
</feature>
<protein>
    <recommendedName>
        <fullName evidence="1">RNA helicase</fullName>
        <ecNumber evidence="1">3.6.4.13</ecNumber>
    </recommendedName>
</protein>
<organism evidence="9 10">
    <name type="scientific">Pinctada imbricata</name>
    <name type="common">Atlantic pearl-oyster</name>
    <name type="synonym">Pinctada martensii</name>
    <dbReference type="NCBI Taxonomy" id="66713"/>
    <lineage>
        <taxon>Eukaryota</taxon>
        <taxon>Metazoa</taxon>
        <taxon>Spiralia</taxon>
        <taxon>Lophotrochozoa</taxon>
        <taxon>Mollusca</taxon>
        <taxon>Bivalvia</taxon>
        <taxon>Autobranchia</taxon>
        <taxon>Pteriomorphia</taxon>
        <taxon>Pterioida</taxon>
        <taxon>Pterioidea</taxon>
        <taxon>Pteriidae</taxon>
        <taxon>Pinctada</taxon>
    </lineage>
</organism>
<evidence type="ECO:0000259" key="8">
    <source>
        <dbReference type="PROSITE" id="PS51194"/>
    </source>
</evidence>
<dbReference type="InterPro" id="IPR027417">
    <property type="entry name" value="P-loop_NTPase"/>
</dbReference>
<evidence type="ECO:0000256" key="4">
    <source>
        <dbReference type="ARBA" id="ARBA00022806"/>
    </source>
</evidence>
<dbReference type="AlphaFoldDB" id="A0AA88YEN3"/>
<feature type="domain" description="Helicase C-terminal" evidence="8">
    <location>
        <begin position="250"/>
        <end position="399"/>
    </location>
</feature>
<gene>
    <name evidence="9" type="ORF">FSP39_020216</name>
</gene>
<accession>A0AA88YEN3</accession>
<keyword evidence="5" id="KW-0067">ATP-binding</keyword>
<reference evidence="9" key="1">
    <citation type="submission" date="2019-08" db="EMBL/GenBank/DDBJ databases">
        <title>The improved chromosome-level genome for the pearl oyster Pinctada fucata martensii using PacBio sequencing and Hi-C.</title>
        <authorList>
            <person name="Zheng Z."/>
        </authorList>
    </citation>
    <scope>NUCLEOTIDE SEQUENCE</scope>
    <source>
        <strain evidence="9">ZZ-2019</strain>
        <tissue evidence="9">Adductor muscle</tissue>
    </source>
</reference>
<evidence type="ECO:0000256" key="1">
    <source>
        <dbReference type="ARBA" id="ARBA00012552"/>
    </source>
</evidence>
<dbReference type="SUPFAM" id="SSF52540">
    <property type="entry name" value="P-loop containing nucleoside triphosphate hydrolases"/>
    <property type="match status" value="1"/>
</dbReference>
<evidence type="ECO:0000313" key="10">
    <source>
        <dbReference type="Proteomes" id="UP001186944"/>
    </source>
</evidence>
<feature type="region of interest" description="Disordered" evidence="6">
    <location>
        <begin position="680"/>
        <end position="700"/>
    </location>
</feature>
<evidence type="ECO:0000256" key="2">
    <source>
        <dbReference type="ARBA" id="ARBA00022741"/>
    </source>
</evidence>
<dbReference type="GO" id="GO:0016787">
    <property type="term" value="F:hydrolase activity"/>
    <property type="evidence" value="ECO:0007669"/>
    <property type="project" value="UniProtKB-KW"/>
</dbReference>
<dbReference type="CDD" id="cd18787">
    <property type="entry name" value="SF2_C_DEAD"/>
    <property type="match status" value="1"/>
</dbReference>
<feature type="compositionally biased region" description="Polar residues" evidence="6">
    <location>
        <begin position="955"/>
        <end position="966"/>
    </location>
</feature>
<dbReference type="Pfam" id="PF00270">
    <property type="entry name" value="DEAD"/>
    <property type="match status" value="1"/>
</dbReference>
<dbReference type="EC" id="3.6.4.13" evidence="1"/>
<evidence type="ECO:0000256" key="6">
    <source>
        <dbReference type="SAM" id="MobiDB-lite"/>
    </source>
</evidence>
<dbReference type="InterPro" id="IPR014001">
    <property type="entry name" value="Helicase_ATP-bd"/>
</dbReference>
<feature type="region of interest" description="Disordered" evidence="6">
    <location>
        <begin position="951"/>
        <end position="987"/>
    </location>
</feature>
<evidence type="ECO:0000313" key="9">
    <source>
        <dbReference type="EMBL" id="KAK3103570.1"/>
    </source>
</evidence>
<proteinExistence type="predicted"/>
<evidence type="ECO:0000256" key="5">
    <source>
        <dbReference type="ARBA" id="ARBA00022840"/>
    </source>
</evidence>
<keyword evidence="4" id="KW-0347">Helicase</keyword>
<dbReference type="SMART" id="SM00487">
    <property type="entry name" value="DEXDc"/>
    <property type="match status" value="1"/>
</dbReference>
<dbReference type="Pfam" id="PF00271">
    <property type="entry name" value="Helicase_C"/>
    <property type="match status" value="1"/>
</dbReference>
<dbReference type="Proteomes" id="UP001186944">
    <property type="component" value="Unassembled WGS sequence"/>
</dbReference>
<dbReference type="PROSITE" id="PS51194">
    <property type="entry name" value="HELICASE_CTER"/>
    <property type="match status" value="1"/>
</dbReference>
<dbReference type="InterPro" id="IPR000629">
    <property type="entry name" value="RNA-helicase_DEAD-box_CS"/>
</dbReference>
<feature type="region of interest" description="Disordered" evidence="6">
    <location>
        <begin position="843"/>
        <end position="881"/>
    </location>
</feature>
<evidence type="ECO:0000256" key="3">
    <source>
        <dbReference type="ARBA" id="ARBA00022801"/>
    </source>
</evidence>
<dbReference type="InterPro" id="IPR011545">
    <property type="entry name" value="DEAD/DEAH_box_helicase_dom"/>
</dbReference>
<dbReference type="Gene3D" id="3.40.50.300">
    <property type="entry name" value="P-loop containing nucleotide triphosphate hydrolases"/>
    <property type="match status" value="2"/>
</dbReference>
<dbReference type="EMBL" id="VSWD01000005">
    <property type="protein sequence ID" value="KAK3103570.1"/>
    <property type="molecule type" value="Genomic_DNA"/>
</dbReference>
<comment type="caution">
    <text evidence="9">The sequence shown here is derived from an EMBL/GenBank/DDBJ whole genome shotgun (WGS) entry which is preliminary data.</text>
</comment>
<dbReference type="SMART" id="SM00490">
    <property type="entry name" value="HELICc"/>
    <property type="match status" value="1"/>
</dbReference>
<dbReference type="PROSITE" id="PS51192">
    <property type="entry name" value="HELICASE_ATP_BIND_1"/>
    <property type="match status" value="1"/>
</dbReference>
<feature type="compositionally biased region" description="Polar residues" evidence="6">
    <location>
        <begin position="843"/>
        <end position="857"/>
    </location>
</feature>
<dbReference type="GO" id="GO:0005524">
    <property type="term" value="F:ATP binding"/>
    <property type="evidence" value="ECO:0007669"/>
    <property type="project" value="UniProtKB-KW"/>
</dbReference>
<dbReference type="GO" id="GO:0003724">
    <property type="term" value="F:RNA helicase activity"/>
    <property type="evidence" value="ECO:0007669"/>
    <property type="project" value="UniProtKB-EC"/>
</dbReference>
<keyword evidence="3" id="KW-0378">Hydrolase</keyword>
<evidence type="ECO:0000259" key="7">
    <source>
        <dbReference type="PROSITE" id="PS51192"/>
    </source>
</evidence>
<dbReference type="PANTHER" id="PTHR47958">
    <property type="entry name" value="ATP-DEPENDENT RNA HELICASE DBP3"/>
    <property type="match status" value="1"/>
</dbReference>
<feature type="region of interest" description="Disordered" evidence="6">
    <location>
        <begin position="895"/>
        <end position="930"/>
    </location>
</feature>